<dbReference type="RefSeq" id="WP_167966498.1">
    <property type="nucleotide sequence ID" value="NZ_JAATJJ010000003.1"/>
</dbReference>
<proteinExistence type="predicted"/>
<organism evidence="2 3">
    <name type="scientific">Saonia flava</name>
    <dbReference type="NCBI Taxonomy" id="523696"/>
    <lineage>
        <taxon>Bacteria</taxon>
        <taxon>Pseudomonadati</taxon>
        <taxon>Bacteroidota</taxon>
        <taxon>Flavobacteriia</taxon>
        <taxon>Flavobacteriales</taxon>
        <taxon>Flavobacteriaceae</taxon>
        <taxon>Saonia</taxon>
    </lineage>
</organism>
<evidence type="ECO:0000313" key="2">
    <source>
        <dbReference type="EMBL" id="NJB72874.1"/>
    </source>
</evidence>
<comment type="caution">
    <text evidence="2">The sequence shown here is derived from an EMBL/GenBank/DDBJ whole genome shotgun (WGS) entry which is preliminary data.</text>
</comment>
<feature type="domain" description="GSCFA" evidence="1">
    <location>
        <begin position="21"/>
        <end position="289"/>
    </location>
</feature>
<dbReference type="Proteomes" id="UP000590442">
    <property type="component" value="Unassembled WGS sequence"/>
</dbReference>
<name>A0A846R663_9FLAO</name>
<dbReference type="Pfam" id="PF08885">
    <property type="entry name" value="GSCFA"/>
    <property type="match status" value="1"/>
</dbReference>
<gene>
    <name evidence="2" type="ORF">GGR42_003372</name>
</gene>
<dbReference type="InterPro" id="IPR014982">
    <property type="entry name" value="GSCFA"/>
</dbReference>
<evidence type="ECO:0000259" key="1">
    <source>
        <dbReference type="Pfam" id="PF08885"/>
    </source>
</evidence>
<keyword evidence="3" id="KW-1185">Reference proteome</keyword>
<evidence type="ECO:0000313" key="3">
    <source>
        <dbReference type="Proteomes" id="UP000590442"/>
    </source>
</evidence>
<protein>
    <recommendedName>
        <fullName evidence="1">GSCFA domain-containing protein</fullName>
    </recommendedName>
</protein>
<accession>A0A846R663</accession>
<sequence length="347" mass="40774">MKLQTTIPLEKASNQIDYNSKLLLLGSCFVENIEKKLDYFKFQSVQNPFGILFHPMGIENLIVRAIENKKYTKEEVFKNKGQWLCFDAHSNLTATSKEQLILNLNGALKQTKEQITKATHIVITLGTAWIYRRRDSGKIVANCHKVPQKEFSKELLSINEIVKSLEQVIQLISTCNTQAQLIFTISPVRHLKDGFVENQLSKAHLIAAMHQLISFRRSKMNEKSKDTLRFLPVAEITNEISNLPPENYRNLNYFESYELMMDELRDYRFYAKDMVHPNELAIDYIWEKFKHVWILDKLYPTMDEVDTIQKGLRHRPFNPESEEHQKFLKSIQRKIAYLKESHPFMEF</sequence>
<dbReference type="AlphaFoldDB" id="A0A846R663"/>
<dbReference type="EMBL" id="JAATJJ010000003">
    <property type="protein sequence ID" value="NJB72874.1"/>
    <property type="molecule type" value="Genomic_DNA"/>
</dbReference>
<reference evidence="2 3" key="1">
    <citation type="submission" date="2020-03" db="EMBL/GenBank/DDBJ databases">
        <title>Genomic Encyclopedia of Type Strains, Phase IV (KMG-IV): sequencing the most valuable type-strain genomes for metagenomic binning, comparative biology and taxonomic classification.</title>
        <authorList>
            <person name="Goeker M."/>
        </authorList>
    </citation>
    <scope>NUCLEOTIDE SEQUENCE [LARGE SCALE GENOMIC DNA]</scope>
    <source>
        <strain evidence="2 3">DSM 29762</strain>
    </source>
</reference>